<comment type="caution">
    <text evidence="2">The sequence shown here is derived from an EMBL/GenBank/DDBJ whole genome shotgun (WGS) entry which is preliminary data.</text>
</comment>
<keyword evidence="1" id="KW-0732">Signal</keyword>
<evidence type="ECO:0000313" key="3">
    <source>
        <dbReference type="Proteomes" id="UP000319931"/>
    </source>
</evidence>
<reference evidence="2 3" key="1">
    <citation type="journal article" date="2019" name="Environ. Microbiol.">
        <title>Species interactions and distinct microbial communities in high Arctic permafrost affected cryosols are associated with the CH4 and CO2 gas fluxes.</title>
        <authorList>
            <person name="Altshuler I."/>
            <person name="Hamel J."/>
            <person name="Turney S."/>
            <person name="Magnuson E."/>
            <person name="Levesque R."/>
            <person name="Greer C."/>
            <person name="Whyte L.G."/>
        </authorList>
    </citation>
    <scope>NUCLEOTIDE SEQUENCE [LARGE SCALE GENOMIC DNA]</scope>
    <source>
        <strain evidence="2 3">E6.1</strain>
    </source>
</reference>
<accession>A0A502FRZ4</accession>
<gene>
    <name evidence="2" type="ORF">EAH76_15820</name>
</gene>
<dbReference type="EMBL" id="RCZC01000004">
    <property type="protein sequence ID" value="TPG52169.1"/>
    <property type="molecule type" value="Genomic_DNA"/>
</dbReference>
<feature type="signal peptide" evidence="1">
    <location>
        <begin position="1"/>
        <end position="21"/>
    </location>
</feature>
<feature type="chain" id="PRO_5021186463" description="DUF2282 domain-containing protein" evidence="1">
    <location>
        <begin position="22"/>
        <end position="86"/>
    </location>
</feature>
<proteinExistence type="predicted"/>
<evidence type="ECO:0000313" key="2">
    <source>
        <dbReference type="EMBL" id="TPG52169.1"/>
    </source>
</evidence>
<keyword evidence="3" id="KW-1185">Reference proteome</keyword>
<organism evidence="2 3">
    <name type="scientific">Sphingomonas glacialis</name>
    <dbReference type="NCBI Taxonomy" id="658225"/>
    <lineage>
        <taxon>Bacteria</taxon>
        <taxon>Pseudomonadati</taxon>
        <taxon>Pseudomonadota</taxon>
        <taxon>Alphaproteobacteria</taxon>
        <taxon>Sphingomonadales</taxon>
        <taxon>Sphingomonadaceae</taxon>
        <taxon>Sphingomonas</taxon>
    </lineage>
</organism>
<dbReference type="AlphaFoldDB" id="A0A502FRZ4"/>
<dbReference type="Proteomes" id="UP000319931">
    <property type="component" value="Unassembled WGS sequence"/>
</dbReference>
<evidence type="ECO:0000256" key="1">
    <source>
        <dbReference type="SAM" id="SignalP"/>
    </source>
</evidence>
<name>A0A502FRZ4_9SPHN</name>
<protein>
    <recommendedName>
        <fullName evidence="4">DUF2282 domain-containing protein</fullName>
    </recommendedName>
</protein>
<dbReference type="OrthoDB" id="5616300at2"/>
<evidence type="ECO:0008006" key="4">
    <source>
        <dbReference type="Google" id="ProtNLM"/>
    </source>
</evidence>
<dbReference type="RefSeq" id="WP_140851239.1">
    <property type="nucleotide sequence ID" value="NZ_RCZC01000004.1"/>
</dbReference>
<sequence length="86" mass="8618">MTILRNSVSFAAAAAVVAVTAAVPTVAIAKGAAKVHCYGVNSCKGTSDCKSGTHDCKGMNDCKGQGFKEVSAKACKSQHGSTTAPN</sequence>